<evidence type="ECO:0000259" key="9">
    <source>
        <dbReference type="PROSITE" id="PS00794"/>
    </source>
</evidence>
<keyword evidence="6 10" id="KW-0418">Kinase</keyword>
<dbReference type="Pfam" id="PF01288">
    <property type="entry name" value="HPPK"/>
    <property type="match status" value="1"/>
</dbReference>
<evidence type="ECO:0000313" key="10">
    <source>
        <dbReference type="EMBL" id="RNB79697.1"/>
    </source>
</evidence>
<dbReference type="PROSITE" id="PS00794">
    <property type="entry name" value="HPPK"/>
    <property type="match status" value="1"/>
</dbReference>
<evidence type="ECO:0000256" key="7">
    <source>
        <dbReference type="ARBA" id="ARBA00022840"/>
    </source>
</evidence>
<dbReference type="PANTHER" id="PTHR43071">
    <property type="entry name" value="2-AMINO-4-HYDROXY-6-HYDROXYMETHYLDIHYDROPTERIDINE PYROPHOSPHOKINASE"/>
    <property type="match status" value="1"/>
</dbReference>
<evidence type="ECO:0000256" key="5">
    <source>
        <dbReference type="ARBA" id="ARBA00022741"/>
    </source>
</evidence>
<keyword evidence="8" id="KW-0289">Folate biosynthesis</keyword>
<name>A0A3M8CWS9_9BACL</name>
<dbReference type="NCBIfam" id="TIGR01498">
    <property type="entry name" value="folK"/>
    <property type="match status" value="1"/>
</dbReference>
<dbReference type="AlphaFoldDB" id="A0A3M8CWS9"/>
<dbReference type="SUPFAM" id="SSF55083">
    <property type="entry name" value="6-hydroxymethyl-7,8-dihydropterin pyrophosphokinase, HPPK"/>
    <property type="match status" value="1"/>
</dbReference>
<keyword evidence="5" id="KW-0547">Nucleotide-binding</keyword>
<dbReference type="GO" id="GO:0046656">
    <property type="term" value="P:folic acid biosynthetic process"/>
    <property type="evidence" value="ECO:0007669"/>
    <property type="project" value="UniProtKB-KW"/>
</dbReference>
<evidence type="ECO:0000256" key="6">
    <source>
        <dbReference type="ARBA" id="ARBA00022777"/>
    </source>
</evidence>
<reference evidence="10 11" key="1">
    <citation type="submission" date="2018-10" db="EMBL/GenBank/DDBJ databases">
        <title>Phylogenomics of Brevibacillus.</title>
        <authorList>
            <person name="Dunlap C."/>
        </authorList>
    </citation>
    <scope>NUCLEOTIDE SEQUENCE [LARGE SCALE GENOMIC DNA]</scope>
    <source>
        <strain evidence="10 11">JCM 15085</strain>
    </source>
</reference>
<dbReference type="GO" id="GO:0016301">
    <property type="term" value="F:kinase activity"/>
    <property type="evidence" value="ECO:0007669"/>
    <property type="project" value="UniProtKB-KW"/>
</dbReference>
<dbReference type="GO" id="GO:0005524">
    <property type="term" value="F:ATP binding"/>
    <property type="evidence" value="ECO:0007669"/>
    <property type="project" value="UniProtKB-KW"/>
</dbReference>
<dbReference type="InterPro" id="IPR000550">
    <property type="entry name" value="Hppk"/>
</dbReference>
<evidence type="ECO:0000256" key="2">
    <source>
        <dbReference type="ARBA" id="ARBA00005051"/>
    </source>
</evidence>
<organism evidence="10 11">
    <name type="scientific">Brevibacillus panacihumi</name>
    <dbReference type="NCBI Taxonomy" id="497735"/>
    <lineage>
        <taxon>Bacteria</taxon>
        <taxon>Bacillati</taxon>
        <taxon>Bacillota</taxon>
        <taxon>Bacilli</taxon>
        <taxon>Bacillales</taxon>
        <taxon>Paenibacillaceae</taxon>
        <taxon>Brevibacillus</taxon>
    </lineage>
</organism>
<protein>
    <recommendedName>
        <fullName evidence="3">2-amino-4-hydroxy-6-hydroxymethyldihydropteridine diphosphokinase</fullName>
        <ecNumber evidence="3">2.7.6.3</ecNumber>
    </recommendedName>
</protein>
<evidence type="ECO:0000256" key="8">
    <source>
        <dbReference type="ARBA" id="ARBA00022909"/>
    </source>
</evidence>
<dbReference type="RefSeq" id="WP_122913165.1">
    <property type="nucleotide sequence ID" value="NZ_RHHT01000018.1"/>
</dbReference>
<keyword evidence="4 10" id="KW-0808">Transferase</keyword>
<dbReference type="Proteomes" id="UP000281915">
    <property type="component" value="Unassembled WGS sequence"/>
</dbReference>
<dbReference type="Gene3D" id="3.30.70.560">
    <property type="entry name" value="7,8-Dihydro-6-hydroxymethylpterin-pyrophosphokinase HPPK"/>
    <property type="match status" value="1"/>
</dbReference>
<dbReference type="UniPathway" id="UPA00077">
    <property type="reaction ID" value="UER00155"/>
</dbReference>
<evidence type="ECO:0000256" key="1">
    <source>
        <dbReference type="ARBA" id="ARBA00000198"/>
    </source>
</evidence>
<comment type="catalytic activity">
    <reaction evidence="1">
        <text>6-hydroxymethyl-7,8-dihydropterin + ATP = (7,8-dihydropterin-6-yl)methyl diphosphate + AMP + H(+)</text>
        <dbReference type="Rhea" id="RHEA:11412"/>
        <dbReference type="ChEBI" id="CHEBI:15378"/>
        <dbReference type="ChEBI" id="CHEBI:30616"/>
        <dbReference type="ChEBI" id="CHEBI:44841"/>
        <dbReference type="ChEBI" id="CHEBI:72950"/>
        <dbReference type="ChEBI" id="CHEBI:456215"/>
        <dbReference type="EC" id="2.7.6.3"/>
    </reaction>
</comment>
<sequence>MTVRAYLALGSNLGDRADHLQQAIARLDAHPGIRVLQISDVYETDPVGYVDQDAFLNMVIAVQTEQSAEELLTTALSVEQELGRVRTIRWGPRTIDIDLLLYGESSISLEHLRIPHPELTKRAFVLVPLNDVWKGGALPIFNQTISHYLSYLSEDQKGVRKWGTIDWETESGPSEN</sequence>
<gene>
    <name evidence="10" type="primary">folK</name>
    <name evidence="10" type="ORF">EDM58_09655</name>
</gene>
<comment type="pathway">
    <text evidence="2">Cofactor biosynthesis; tetrahydrofolate biosynthesis; 2-amino-4-hydroxy-6-hydroxymethyl-7,8-dihydropteridine diphosphate from 7,8-dihydroneopterin triphosphate: step 4/4.</text>
</comment>
<comment type="caution">
    <text evidence="10">The sequence shown here is derived from an EMBL/GenBank/DDBJ whole genome shotgun (WGS) entry which is preliminary data.</text>
</comment>
<evidence type="ECO:0000256" key="4">
    <source>
        <dbReference type="ARBA" id="ARBA00022679"/>
    </source>
</evidence>
<dbReference type="InterPro" id="IPR035907">
    <property type="entry name" value="Hppk_sf"/>
</dbReference>
<accession>A0A3M8CWS9</accession>
<dbReference type="CDD" id="cd00483">
    <property type="entry name" value="HPPK"/>
    <property type="match status" value="1"/>
</dbReference>
<proteinExistence type="predicted"/>
<keyword evidence="7" id="KW-0067">ATP-binding</keyword>
<feature type="domain" description="7,8-dihydro-6-hydroxymethylpterin-pyrophosphokinase" evidence="9">
    <location>
        <begin position="89"/>
        <end position="100"/>
    </location>
</feature>
<evidence type="ECO:0000313" key="11">
    <source>
        <dbReference type="Proteomes" id="UP000281915"/>
    </source>
</evidence>
<dbReference type="PANTHER" id="PTHR43071:SF1">
    <property type="entry name" value="2-AMINO-4-HYDROXY-6-HYDROXYMETHYLDIHYDROPTERIDINE PYROPHOSPHOKINASE"/>
    <property type="match status" value="1"/>
</dbReference>
<dbReference type="GO" id="GO:0003848">
    <property type="term" value="F:2-amino-4-hydroxy-6-hydroxymethyldihydropteridine diphosphokinase activity"/>
    <property type="evidence" value="ECO:0007669"/>
    <property type="project" value="UniProtKB-EC"/>
</dbReference>
<dbReference type="EMBL" id="RHHT01000018">
    <property type="protein sequence ID" value="RNB79697.1"/>
    <property type="molecule type" value="Genomic_DNA"/>
</dbReference>
<dbReference type="GO" id="GO:0046654">
    <property type="term" value="P:tetrahydrofolate biosynthetic process"/>
    <property type="evidence" value="ECO:0007669"/>
    <property type="project" value="UniProtKB-UniPathway"/>
</dbReference>
<dbReference type="EC" id="2.7.6.3" evidence="3"/>
<evidence type="ECO:0000256" key="3">
    <source>
        <dbReference type="ARBA" id="ARBA00013253"/>
    </source>
</evidence>